<comment type="caution">
    <text evidence="6">The sequence shown here is derived from an EMBL/GenBank/DDBJ whole genome shotgun (WGS) entry which is preliminary data.</text>
</comment>
<feature type="transmembrane region" description="Helical" evidence="4">
    <location>
        <begin position="12"/>
        <end position="36"/>
    </location>
</feature>
<dbReference type="Proteomes" id="UP000317155">
    <property type="component" value="Unassembled WGS sequence"/>
</dbReference>
<evidence type="ECO:0000313" key="7">
    <source>
        <dbReference type="Proteomes" id="UP000317155"/>
    </source>
</evidence>
<evidence type="ECO:0000256" key="4">
    <source>
        <dbReference type="SAM" id="Phobius"/>
    </source>
</evidence>
<evidence type="ECO:0000256" key="2">
    <source>
        <dbReference type="ARBA" id="ARBA00022989"/>
    </source>
</evidence>
<feature type="transmembrane region" description="Helical" evidence="4">
    <location>
        <begin position="167"/>
        <end position="188"/>
    </location>
</feature>
<feature type="transmembrane region" description="Helical" evidence="4">
    <location>
        <begin position="109"/>
        <end position="130"/>
    </location>
</feature>
<protein>
    <submittedName>
        <fullName evidence="6">YbfB/YjiJ family MFS transporter</fullName>
    </submittedName>
</protein>
<dbReference type="AlphaFoldDB" id="A0A550JGE3"/>
<feature type="transmembrane region" description="Helical" evidence="4">
    <location>
        <begin position="142"/>
        <end position="161"/>
    </location>
</feature>
<name>A0A550JGE3_9BACT</name>
<feature type="transmembrane region" description="Helical" evidence="4">
    <location>
        <begin position="215"/>
        <end position="243"/>
    </location>
</feature>
<keyword evidence="3 4" id="KW-0472">Membrane</keyword>
<reference evidence="6 7" key="1">
    <citation type="submission" date="2019-07" db="EMBL/GenBank/DDBJ databases">
        <title>Insights of Desulfuromonas acetexigens electromicrobiology.</title>
        <authorList>
            <person name="Katuri K."/>
            <person name="Sapireddy V."/>
            <person name="Shaw D.R."/>
            <person name="Saikaly P."/>
        </authorList>
    </citation>
    <scope>NUCLEOTIDE SEQUENCE [LARGE SCALE GENOMIC DNA]</scope>
    <source>
        <strain evidence="6 7">2873</strain>
    </source>
</reference>
<keyword evidence="2 4" id="KW-1133">Transmembrane helix</keyword>
<keyword evidence="1 4" id="KW-0812">Transmembrane</keyword>
<feature type="transmembrane region" description="Helical" evidence="4">
    <location>
        <begin position="366"/>
        <end position="386"/>
    </location>
</feature>
<dbReference type="RefSeq" id="WP_092057295.1">
    <property type="nucleotide sequence ID" value="NZ_FOJJ01000034.1"/>
</dbReference>
<dbReference type="InterPro" id="IPR036259">
    <property type="entry name" value="MFS_trans_sf"/>
</dbReference>
<evidence type="ECO:0000259" key="5">
    <source>
        <dbReference type="PROSITE" id="PS50850"/>
    </source>
</evidence>
<evidence type="ECO:0000256" key="3">
    <source>
        <dbReference type="ARBA" id="ARBA00023136"/>
    </source>
</evidence>
<evidence type="ECO:0000256" key="1">
    <source>
        <dbReference type="ARBA" id="ARBA00022692"/>
    </source>
</evidence>
<dbReference type="PANTHER" id="PTHR23537:SF1">
    <property type="entry name" value="SUGAR TRANSPORTER"/>
    <property type="match status" value="1"/>
</dbReference>
<feature type="transmembrane region" description="Helical" evidence="4">
    <location>
        <begin position="81"/>
        <end position="103"/>
    </location>
</feature>
<feature type="domain" description="Major facilitator superfamily (MFS) profile" evidence="5">
    <location>
        <begin position="13"/>
        <end position="392"/>
    </location>
</feature>
<keyword evidence="7" id="KW-1185">Reference proteome</keyword>
<dbReference type="Pfam" id="PF06779">
    <property type="entry name" value="MFS_4"/>
    <property type="match status" value="1"/>
</dbReference>
<dbReference type="Gene3D" id="1.20.1250.20">
    <property type="entry name" value="MFS general substrate transporter like domains"/>
    <property type="match status" value="2"/>
</dbReference>
<proteinExistence type="predicted"/>
<dbReference type="InterPro" id="IPR010645">
    <property type="entry name" value="MFS_4"/>
</dbReference>
<feature type="transmembrane region" description="Helical" evidence="4">
    <location>
        <begin position="249"/>
        <end position="268"/>
    </location>
</feature>
<gene>
    <name evidence="6" type="ORF">FL622_06715</name>
</gene>
<dbReference type="SUPFAM" id="SSF103473">
    <property type="entry name" value="MFS general substrate transporter"/>
    <property type="match status" value="1"/>
</dbReference>
<feature type="transmembrane region" description="Helical" evidence="4">
    <location>
        <begin position="335"/>
        <end position="360"/>
    </location>
</feature>
<dbReference type="PANTHER" id="PTHR23537">
    <property type="match status" value="1"/>
</dbReference>
<dbReference type="OrthoDB" id="9797953at2"/>
<dbReference type="EMBL" id="VJVV01000004">
    <property type="protein sequence ID" value="TRO82263.1"/>
    <property type="molecule type" value="Genomic_DNA"/>
</dbReference>
<feature type="transmembrane region" description="Helical" evidence="4">
    <location>
        <begin position="304"/>
        <end position="323"/>
    </location>
</feature>
<dbReference type="GO" id="GO:0022857">
    <property type="term" value="F:transmembrane transporter activity"/>
    <property type="evidence" value="ECO:0007669"/>
    <property type="project" value="InterPro"/>
</dbReference>
<evidence type="ECO:0000313" key="6">
    <source>
        <dbReference type="EMBL" id="TRO82263.1"/>
    </source>
</evidence>
<dbReference type="InterPro" id="IPR020846">
    <property type="entry name" value="MFS_dom"/>
</dbReference>
<feature type="transmembrane region" description="Helical" evidence="4">
    <location>
        <begin position="56"/>
        <end position="74"/>
    </location>
</feature>
<accession>A0A550JGE3</accession>
<sequence>MEQGRGFSAKHWTVLKILVGGMLGMAVAMGIGRFAFTPILPLMQRDLGMTHSVVGWLAGLNYLGYLVGAIVCTITPRILRYPLLGGGTLLLSLATTLAMGLTVSPLGWGLLRLLGGIASAVLFIIISAEVAESLARRGYGHWFGALYGGIGLGIVLSGLIVPQLDRIGGWSVAWLGIGGVALLCALAGTTLGRTSDYSPSIVAESPEQTVGLRPILLLASAYFLEGLGYIVTATFLVAIIAATPGLTAFAPYTWVAVGLAAVPSTVLWPYLARRIGNRRALLAAYAVQIAGILVSRQATSVFEVTFAAVTFGGTFLGIVALTMAEGNRRMGKGGLLGAAFLTAAFSVGQMLGPVIAGVLADRQDGFALPLLLAAACVALGCLFIVADRRYPPRPSTAP</sequence>
<dbReference type="PROSITE" id="PS50850">
    <property type="entry name" value="MFS"/>
    <property type="match status" value="1"/>
</dbReference>
<dbReference type="GO" id="GO:0005886">
    <property type="term" value="C:plasma membrane"/>
    <property type="evidence" value="ECO:0007669"/>
    <property type="project" value="TreeGrafter"/>
</dbReference>
<organism evidence="6 7">
    <name type="scientific">Trichloromonas acetexigens</name>
    <dbReference type="NCBI Taxonomy" id="38815"/>
    <lineage>
        <taxon>Bacteria</taxon>
        <taxon>Pseudomonadati</taxon>
        <taxon>Thermodesulfobacteriota</taxon>
        <taxon>Desulfuromonadia</taxon>
        <taxon>Desulfuromonadales</taxon>
        <taxon>Trichloromonadaceae</taxon>
        <taxon>Trichloromonas</taxon>
    </lineage>
</organism>